<dbReference type="InterPro" id="IPR036097">
    <property type="entry name" value="HisK_dim/P_sf"/>
</dbReference>
<keyword evidence="10" id="KW-0067">ATP-binding</keyword>
<evidence type="ECO:0000256" key="1">
    <source>
        <dbReference type="ARBA" id="ARBA00000085"/>
    </source>
</evidence>
<dbReference type="InterPro" id="IPR029016">
    <property type="entry name" value="GAF-like_dom_sf"/>
</dbReference>
<dbReference type="Pfam" id="PF00672">
    <property type="entry name" value="HAMP"/>
    <property type="match status" value="1"/>
</dbReference>
<evidence type="ECO:0000256" key="15">
    <source>
        <dbReference type="SAM" id="Coils"/>
    </source>
</evidence>
<accession>A0A2N5HVS9</accession>
<evidence type="ECO:0000256" key="11">
    <source>
        <dbReference type="ARBA" id="ARBA00023012"/>
    </source>
</evidence>
<evidence type="ECO:0000256" key="2">
    <source>
        <dbReference type="ARBA" id="ARBA00004651"/>
    </source>
</evidence>
<evidence type="ECO:0000256" key="13">
    <source>
        <dbReference type="ARBA" id="ARBA00074306"/>
    </source>
</evidence>
<evidence type="ECO:0000313" key="21">
    <source>
        <dbReference type="Proteomes" id="UP000234950"/>
    </source>
</evidence>
<dbReference type="Pfam" id="PF00512">
    <property type="entry name" value="HisKA"/>
    <property type="match status" value="1"/>
</dbReference>
<feature type="domain" description="Response regulatory" evidence="18">
    <location>
        <begin position="790"/>
        <end position="907"/>
    </location>
</feature>
<keyword evidence="6 14" id="KW-0597">Phosphoprotein</keyword>
<evidence type="ECO:0000256" key="8">
    <source>
        <dbReference type="ARBA" id="ARBA00022741"/>
    </source>
</evidence>
<comment type="similarity">
    <text evidence="3">In the N-terminal section; belongs to the phytochrome family.</text>
</comment>
<dbReference type="Gene3D" id="3.40.50.2300">
    <property type="match status" value="1"/>
</dbReference>
<dbReference type="PROSITE" id="PS50110">
    <property type="entry name" value="RESPONSE_REGULATORY"/>
    <property type="match status" value="1"/>
</dbReference>
<dbReference type="PANTHER" id="PTHR45339">
    <property type="entry name" value="HYBRID SIGNAL TRANSDUCTION HISTIDINE KINASE J"/>
    <property type="match status" value="1"/>
</dbReference>
<dbReference type="CDD" id="cd16922">
    <property type="entry name" value="HATPase_EvgS-ArcB-TorS-like"/>
    <property type="match status" value="1"/>
</dbReference>
<evidence type="ECO:0000256" key="14">
    <source>
        <dbReference type="PROSITE-ProRule" id="PRU00169"/>
    </source>
</evidence>
<dbReference type="InterPro" id="IPR003594">
    <property type="entry name" value="HATPase_dom"/>
</dbReference>
<dbReference type="Gene3D" id="1.10.287.130">
    <property type="match status" value="1"/>
</dbReference>
<keyword evidence="21" id="KW-1185">Reference proteome</keyword>
<dbReference type="CDD" id="cd06225">
    <property type="entry name" value="HAMP"/>
    <property type="match status" value="1"/>
</dbReference>
<evidence type="ECO:0000256" key="3">
    <source>
        <dbReference type="ARBA" id="ARBA00006402"/>
    </source>
</evidence>
<dbReference type="Proteomes" id="UP000234950">
    <property type="component" value="Unassembled WGS sequence"/>
</dbReference>
<dbReference type="Pfam" id="PF02518">
    <property type="entry name" value="HATPase_c"/>
    <property type="match status" value="1"/>
</dbReference>
<dbReference type="RefSeq" id="WP_101646205.1">
    <property type="nucleotide sequence ID" value="NZ_PGVE01000012.1"/>
</dbReference>
<dbReference type="InterPro" id="IPR005467">
    <property type="entry name" value="His_kinase_dom"/>
</dbReference>
<dbReference type="SUPFAM" id="SSF55874">
    <property type="entry name" value="ATPase domain of HSP90 chaperone/DNA topoisomerase II/histidine kinase"/>
    <property type="match status" value="1"/>
</dbReference>
<dbReference type="SUPFAM" id="SSF47384">
    <property type="entry name" value="Homodimeric domain of signal transducing histidine kinase"/>
    <property type="match status" value="1"/>
</dbReference>
<dbReference type="GO" id="GO:0005886">
    <property type="term" value="C:plasma membrane"/>
    <property type="evidence" value="ECO:0007669"/>
    <property type="project" value="UniProtKB-SubCell"/>
</dbReference>
<dbReference type="PROSITE" id="PS50885">
    <property type="entry name" value="HAMP"/>
    <property type="match status" value="1"/>
</dbReference>
<dbReference type="SMART" id="SM00448">
    <property type="entry name" value="REC"/>
    <property type="match status" value="1"/>
</dbReference>
<evidence type="ECO:0000256" key="5">
    <source>
        <dbReference type="ARBA" id="ARBA00022475"/>
    </source>
</evidence>
<dbReference type="Gene3D" id="3.30.450.40">
    <property type="match status" value="1"/>
</dbReference>
<keyword evidence="16" id="KW-0812">Transmembrane</keyword>
<feature type="domain" description="Histidine kinase" evidence="17">
    <location>
        <begin position="513"/>
        <end position="737"/>
    </location>
</feature>
<dbReference type="Gene3D" id="3.30.565.10">
    <property type="entry name" value="Histidine kinase-like ATPase, C-terminal domain"/>
    <property type="match status" value="1"/>
</dbReference>
<dbReference type="InterPro" id="IPR011006">
    <property type="entry name" value="CheY-like_superfamily"/>
</dbReference>
<reference evidence="20 21" key="1">
    <citation type="submission" date="2017-11" db="EMBL/GenBank/DDBJ databases">
        <title>Comparitive Functional Genomics of Dry Heat Resistant strains isolated from the Viking Spacecraft.</title>
        <authorList>
            <person name="Seuylemezian A."/>
            <person name="Cooper K."/>
            <person name="Vaishampayan P."/>
        </authorList>
    </citation>
    <scope>NUCLEOTIDE SEQUENCE [LARGE SCALE GENOMIC DNA]</scope>
    <source>
        <strain evidence="20 21">V32-6</strain>
    </source>
</reference>
<evidence type="ECO:0000256" key="16">
    <source>
        <dbReference type="SAM" id="Phobius"/>
    </source>
</evidence>
<dbReference type="CDD" id="cd00082">
    <property type="entry name" value="HisKA"/>
    <property type="match status" value="1"/>
</dbReference>
<keyword evidence="9" id="KW-0418">Kinase</keyword>
<dbReference type="GO" id="GO:0005524">
    <property type="term" value="F:ATP binding"/>
    <property type="evidence" value="ECO:0007669"/>
    <property type="project" value="UniProtKB-KW"/>
</dbReference>
<dbReference type="GO" id="GO:0000155">
    <property type="term" value="F:phosphorelay sensor kinase activity"/>
    <property type="evidence" value="ECO:0007669"/>
    <property type="project" value="InterPro"/>
</dbReference>
<dbReference type="SUPFAM" id="SSF55781">
    <property type="entry name" value="GAF domain-like"/>
    <property type="match status" value="1"/>
</dbReference>
<dbReference type="SMART" id="SM00387">
    <property type="entry name" value="HATPase_c"/>
    <property type="match status" value="1"/>
</dbReference>
<sequence>MKFRTKLYGGLILMLLFNIIFLVVLIKMINQQNVTMNSLVSDLDERKLLASTIEFEIGNMGRELSEIASIPPDQVLPQVVNEWEQSRLNIRSSIETLGKMDSRKETQDLISKFNTIYKTYEEVGNQIIILQKTERNANFDKLIWGDVKRDRARLEQMTDLLYTLQEQEMKDQLLRSRQTYNLELNMIYIFVAIGFLLSLVVAIWIIRGLTKNLDRVTSVMSNVAQEHGSQFPRIEVSTKDEIGKISTAYNRMAQSLEEKAEHEKALIEKAEEHSWRKSKVAQITSMYTSVEDFTTLSRLFIQHITPMVEAHYGVFYIKECGNSDQRLVSRASYAFHSDSEISRSFHLGEGLVGQVAAEKKPIVISDIPDNYVKITSGVGEASPNYLYLLPAEFEGEVLAVLEVASFKPFNEVQQALLNEVMAHIGITINSIGNRMQVKDLLQESQALTEELQSQSEELQQQQEELRIINEELEVQYQNTQQKKEELEKFSIALEEKAQELALTSQYKSEFLANMSHELRTPLNSLLILAQMLMEKNTGNLTEKQLEYIQTIHSSGNDLLHLINEILDLAKVEAGKIDVIQEDVPFEKITTFVERNFSPLARQKRLKFSITLDEDLPNFLYTDEHRLNQILRNLLSNAFKFTDQGSISLIIKKVIQNETDPFISFTIADTGIGISKDKQQLIFNAFMQADGTTSRKYGGTGLGLSISREFAHLLGGFIDLTSEEGAGSSFTLYLPMIYSKESENQLPSHLETAAALQEEESHSTLRQEFQQDSNVIAEDSIREYSLMNGKKLLIVDDDMRNIYALSSALEEYEIEVFFAENGREGIEVLQENPDMDLILMDIMMPEMDGFEAMRIIRTKPEFQDLPIIALTAKAMRHNREECIEAGASDYISKPIDLDQLYSLIQVWLYR</sequence>
<dbReference type="InterPro" id="IPR036890">
    <property type="entry name" value="HATPase_C_sf"/>
</dbReference>
<dbReference type="PRINTS" id="PR00344">
    <property type="entry name" value="BCTRLSENSOR"/>
</dbReference>
<keyword evidence="15" id="KW-0175">Coiled coil</keyword>
<keyword evidence="11" id="KW-0902">Two-component regulatory system</keyword>
<feature type="transmembrane region" description="Helical" evidence="16">
    <location>
        <begin position="185"/>
        <end position="206"/>
    </location>
</feature>
<feature type="domain" description="HAMP" evidence="19">
    <location>
        <begin position="207"/>
        <end position="261"/>
    </location>
</feature>
<comment type="caution">
    <text evidence="20">The sequence shown here is derived from an EMBL/GenBank/DDBJ whole genome shotgun (WGS) entry which is preliminary data.</text>
</comment>
<dbReference type="InterPro" id="IPR003661">
    <property type="entry name" value="HisK_dim/P_dom"/>
</dbReference>
<dbReference type="Gene3D" id="6.10.340.10">
    <property type="match status" value="1"/>
</dbReference>
<organism evidence="20 21">
    <name type="scientific">Neobacillus cucumis</name>
    <dbReference type="NCBI Taxonomy" id="1740721"/>
    <lineage>
        <taxon>Bacteria</taxon>
        <taxon>Bacillati</taxon>
        <taxon>Bacillota</taxon>
        <taxon>Bacilli</taxon>
        <taxon>Bacillales</taxon>
        <taxon>Bacillaceae</taxon>
        <taxon>Neobacillus</taxon>
    </lineage>
</organism>
<keyword evidence="5" id="KW-1003">Cell membrane</keyword>
<evidence type="ECO:0000256" key="7">
    <source>
        <dbReference type="ARBA" id="ARBA00022679"/>
    </source>
</evidence>
<evidence type="ECO:0000256" key="10">
    <source>
        <dbReference type="ARBA" id="ARBA00022840"/>
    </source>
</evidence>
<evidence type="ECO:0000259" key="17">
    <source>
        <dbReference type="PROSITE" id="PS50109"/>
    </source>
</evidence>
<dbReference type="EC" id="2.7.13.3" evidence="4"/>
<dbReference type="SUPFAM" id="SSF52172">
    <property type="entry name" value="CheY-like"/>
    <property type="match status" value="1"/>
</dbReference>
<evidence type="ECO:0000256" key="6">
    <source>
        <dbReference type="ARBA" id="ARBA00022553"/>
    </source>
</evidence>
<dbReference type="FunFam" id="3.30.565.10:FF:000010">
    <property type="entry name" value="Sensor histidine kinase RcsC"/>
    <property type="match status" value="1"/>
</dbReference>
<feature type="modified residue" description="4-aspartylphosphate" evidence="14">
    <location>
        <position position="840"/>
    </location>
</feature>
<evidence type="ECO:0000256" key="4">
    <source>
        <dbReference type="ARBA" id="ARBA00012438"/>
    </source>
</evidence>
<keyword evidence="12 16" id="KW-0472">Membrane</keyword>
<dbReference type="InterPro" id="IPR003018">
    <property type="entry name" value="GAF"/>
</dbReference>
<evidence type="ECO:0000259" key="19">
    <source>
        <dbReference type="PROSITE" id="PS50885"/>
    </source>
</evidence>
<feature type="transmembrane region" description="Helical" evidence="16">
    <location>
        <begin position="6"/>
        <end position="26"/>
    </location>
</feature>
<keyword evidence="7" id="KW-0808">Transferase</keyword>
<dbReference type="PANTHER" id="PTHR45339:SF1">
    <property type="entry name" value="HYBRID SIGNAL TRANSDUCTION HISTIDINE KINASE J"/>
    <property type="match status" value="1"/>
</dbReference>
<proteinExistence type="inferred from homology"/>
<feature type="coiled-coil region" evidence="15">
    <location>
        <begin position="437"/>
        <end position="499"/>
    </location>
</feature>
<name>A0A2N5HVS9_9BACI</name>
<dbReference type="EMBL" id="PGVE01000012">
    <property type="protein sequence ID" value="PLS09622.1"/>
    <property type="molecule type" value="Genomic_DNA"/>
</dbReference>
<keyword evidence="8" id="KW-0547">Nucleotide-binding</keyword>
<keyword evidence="16" id="KW-1133">Transmembrane helix</keyword>
<gene>
    <name evidence="20" type="ORF">CVD27_01950</name>
</gene>
<evidence type="ECO:0000313" key="20">
    <source>
        <dbReference type="EMBL" id="PLS09622.1"/>
    </source>
</evidence>
<dbReference type="Pfam" id="PF13185">
    <property type="entry name" value="GAF_2"/>
    <property type="match status" value="1"/>
</dbReference>
<protein>
    <recommendedName>
        <fullName evidence="13">Circadian input-output histidine kinase CikA</fullName>
        <ecNumber evidence="4">2.7.13.3</ecNumber>
    </recommendedName>
</protein>
<dbReference type="InterPro" id="IPR004358">
    <property type="entry name" value="Sig_transdc_His_kin-like_C"/>
</dbReference>
<evidence type="ECO:0000259" key="18">
    <source>
        <dbReference type="PROSITE" id="PS50110"/>
    </source>
</evidence>
<dbReference type="Pfam" id="PF00072">
    <property type="entry name" value="Response_reg"/>
    <property type="match status" value="1"/>
</dbReference>
<comment type="subcellular location">
    <subcellularLocation>
        <location evidence="2">Cell membrane</location>
        <topology evidence="2">Multi-pass membrane protein</topology>
    </subcellularLocation>
</comment>
<dbReference type="CDD" id="cd17546">
    <property type="entry name" value="REC_hyHK_CKI1_RcsC-like"/>
    <property type="match status" value="1"/>
</dbReference>
<dbReference type="SMART" id="SM00388">
    <property type="entry name" value="HisKA"/>
    <property type="match status" value="1"/>
</dbReference>
<dbReference type="AlphaFoldDB" id="A0A2N5HVS9"/>
<evidence type="ECO:0000256" key="9">
    <source>
        <dbReference type="ARBA" id="ARBA00022777"/>
    </source>
</evidence>
<comment type="catalytic activity">
    <reaction evidence="1">
        <text>ATP + protein L-histidine = ADP + protein N-phospho-L-histidine.</text>
        <dbReference type="EC" id="2.7.13.3"/>
    </reaction>
</comment>
<dbReference type="OrthoDB" id="9790669at2"/>
<dbReference type="InterPro" id="IPR001789">
    <property type="entry name" value="Sig_transdc_resp-reg_receiver"/>
</dbReference>
<dbReference type="PROSITE" id="PS50109">
    <property type="entry name" value="HIS_KIN"/>
    <property type="match status" value="1"/>
</dbReference>
<dbReference type="InterPro" id="IPR003660">
    <property type="entry name" value="HAMP_dom"/>
</dbReference>
<evidence type="ECO:0000256" key="12">
    <source>
        <dbReference type="ARBA" id="ARBA00023136"/>
    </source>
</evidence>
<dbReference type="SMART" id="SM00304">
    <property type="entry name" value="HAMP"/>
    <property type="match status" value="1"/>
</dbReference>